<dbReference type="Pfam" id="PF02449">
    <property type="entry name" value="Glyco_hydro_42"/>
    <property type="match status" value="1"/>
</dbReference>
<dbReference type="EC" id="3.2.1.23" evidence="3 8"/>
<dbReference type="GO" id="GO:0009341">
    <property type="term" value="C:beta-galactosidase complex"/>
    <property type="evidence" value="ECO:0007669"/>
    <property type="project" value="InterPro"/>
</dbReference>
<feature type="active site" description="Proton donor" evidence="9">
    <location>
        <position position="151"/>
    </location>
</feature>
<dbReference type="AlphaFoldDB" id="A0A328UA12"/>
<keyword evidence="7 8" id="KW-0326">Glycosidase</keyword>
<dbReference type="EMBL" id="QLYR01000010">
    <property type="protein sequence ID" value="RAQ22708.1"/>
    <property type="molecule type" value="Genomic_DNA"/>
</dbReference>
<dbReference type="InterPro" id="IPR029062">
    <property type="entry name" value="Class_I_gatase-like"/>
</dbReference>
<evidence type="ECO:0000259" key="12">
    <source>
        <dbReference type="Pfam" id="PF08532"/>
    </source>
</evidence>
<dbReference type="InterPro" id="IPR017853">
    <property type="entry name" value="GH"/>
</dbReference>
<dbReference type="GO" id="GO:0005975">
    <property type="term" value="P:carbohydrate metabolic process"/>
    <property type="evidence" value="ECO:0007669"/>
    <property type="project" value="InterPro"/>
</dbReference>
<dbReference type="Pfam" id="PF08532">
    <property type="entry name" value="Glyco_hydro_42M"/>
    <property type="match status" value="1"/>
</dbReference>
<dbReference type="Gene3D" id="3.20.20.80">
    <property type="entry name" value="Glycosidases"/>
    <property type="match status" value="1"/>
</dbReference>
<sequence>MEKSLNLSHLVLGVCYYPEHWEASLWAEDLRRMKEHGIEVVRIGEFAWSKIEPREGVFDFSFFDRFLDLCQQEHMRVVFGTPTCTPPAWLTEKYPEVLNAREDGVFYRHGLRQHHNYTSEVYLAFCDRIVTQMAIHYGRHPAVAGWQIDNEFNCEVNEYHSESDQQAFRLFLKARFQTLENLNEKMGTVFWNQTYTSWEEIFLPRPAPSKGYNPHLKLMEKRFISEAVIRYCKRQAEILRRYIPQEAFITTNGIFGNLDSHELTETTLSFMTYDSYPNFAFDGNSNPKEPGAFNDRRSSWSLTRCRSISPNFGIMEQQSGPGGWVSRMRQPSPKPGQMRLWTWQSFAHGADAVSYFRWRTAPVGTEIYWHGLLNYSNEPTRRLRELAQVSTEARRLADLAGTKYRAAIAMLKDYSNQWDSELDEWRHQDAISDTGWYEASQVCHAPMDFVYLPEDGSQRTVELEELLHYKLLVYPHPAILTSERAELLRRYVEAGGILVFGVRTGYKDEYGRCPMRPMPGYAMQLAGVKVEDFTIQSPADEPETVDWDGEQLPAPEFHEILVPLEGTKVLGHFCGSYYDGEPALTVRELGKGRVYYYGAAFTRETAAVFLQKLELAETFGALVSVPWDVEVAVRGEGVQETLFLLNYQGEVRRARVHVPMENCFTGEVLCGEAELPAYGVAPLRRLR</sequence>
<evidence type="ECO:0000313" key="13">
    <source>
        <dbReference type="EMBL" id="RAQ22708.1"/>
    </source>
</evidence>
<comment type="catalytic activity">
    <reaction evidence="1 8">
        <text>Hydrolysis of terminal non-reducing beta-D-galactose residues in beta-D-galactosides.</text>
        <dbReference type="EC" id="3.2.1.23"/>
    </reaction>
</comment>
<evidence type="ECO:0000256" key="3">
    <source>
        <dbReference type="ARBA" id="ARBA00012756"/>
    </source>
</evidence>
<evidence type="ECO:0000256" key="10">
    <source>
        <dbReference type="PIRSR" id="PIRSR001084-2"/>
    </source>
</evidence>
<dbReference type="InterPro" id="IPR003476">
    <property type="entry name" value="Glyco_hydro_42"/>
</dbReference>
<keyword evidence="6" id="KW-0862">Zinc</keyword>
<evidence type="ECO:0000256" key="4">
    <source>
        <dbReference type="ARBA" id="ARBA00022723"/>
    </source>
</evidence>
<dbReference type="PANTHER" id="PTHR36447:SF2">
    <property type="entry name" value="BETA-GALACTOSIDASE YESZ"/>
    <property type="match status" value="1"/>
</dbReference>
<feature type="binding site" evidence="10">
    <location>
        <position position="112"/>
    </location>
    <ligand>
        <name>substrate</name>
    </ligand>
</feature>
<dbReference type="InterPro" id="IPR013529">
    <property type="entry name" value="Glyco_hydro_42_N"/>
</dbReference>
<name>A0A328UA12_9FIRM</name>
<evidence type="ECO:0000256" key="9">
    <source>
        <dbReference type="PIRSR" id="PIRSR001084-1"/>
    </source>
</evidence>
<keyword evidence="14" id="KW-1185">Reference proteome</keyword>
<evidence type="ECO:0000259" key="11">
    <source>
        <dbReference type="Pfam" id="PF02449"/>
    </source>
</evidence>
<dbReference type="Gene3D" id="2.60.40.1180">
    <property type="entry name" value="Golgi alpha-mannosidase II"/>
    <property type="match status" value="1"/>
</dbReference>
<comment type="caution">
    <text evidence="13">The sequence shown here is derived from an EMBL/GenBank/DDBJ whole genome shotgun (WGS) entry which is preliminary data.</text>
</comment>
<protein>
    <recommendedName>
        <fullName evidence="3 8">Beta-galactosidase</fullName>
        <shortName evidence="8">Beta-gal</shortName>
        <ecNumber evidence="3 8">3.2.1.23</ecNumber>
    </recommendedName>
</protein>
<organism evidence="13 14">
    <name type="scientific">Hydrogeniiclostridium mannosilyticum</name>
    <dbReference type="NCBI Taxonomy" id="2764322"/>
    <lineage>
        <taxon>Bacteria</taxon>
        <taxon>Bacillati</taxon>
        <taxon>Bacillota</taxon>
        <taxon>Clostridia</taxon>
        <taxon>Eubacteriales</taxon>
        <taxon>Acutalibacteraceae</taxon>
        <taxon>Hydrogeniiclostridium</taxon>
    </lineage>
</organism>
<feature type="binding site" evidence="10">
    <location>
        <position position="150"/>
    </location>
    <ligand>
        <name>substrate</name>
    </ligand>
</feature>
<feature type="binding site" evidence="10">
    <location>
        <position position="324"/>
    </location>
    <ligand>
        <name>substrate</name>
    </ligand>
</feature>
<keyword evidence="5 8" id="KW-0378">Hydrolase</keyword>
<dbReference type="PIRSF" id="PIRSF001084">
    <property type="entry name" value="B-galactosidase"/>
    <property type="match status" value="1"/>
</dbReference>
<dbReference type="InterPro" id="IPR013738">
    <property type="entry name" value="Beta_galactosidase_Trimer"/>
</dbReference>
<evidence type="ECO:0000256" key="7">
    <source>
        <dbReference type="ARBA" id="ARBA00023295"/>
    </source>
</evidence>
<evidence type="ECO:0000256" key="6">
    <source>
        <dbReference type="ARBA" id="ARBA00022833"/>
    </source>
</evidence>
<feature type="active site" description="Nucleophile" evidence="9">
    <location>
        <position position="316"/>
    </location>
</feature>
<feature type="domain" description="Beta-galactosidase trimerisation" evidence="12">
    <location>
        <begin position="406"/>
        <end position="613"/>
    </location>
</feature>
<evidence type="ECO:0000256" key="1">
    <source>
        <dbReference type="ARBA" id="ARBA00001412"/>
    </source>
</evidence>
<dbReference type="Proteomes" id="UP000249377">
    <property type="component" value="Unassembled WGS sequence"/>
</dbReference>
<dbReference type="PANTHER" id="PTHR36447">
    <property type="entry name" value="BETA-GALACTOSIDASE GANA"/>
    <property type="match status" value="1"/>
</dbReference>
<evidence type="ECO:0000313" key="14">
    <source>
        <dbReference type="Proteomes" id="UP000249377"/>
    </source>
</evidence>
<evidence type="ECO:0000256" key="8">
    <source>
        <dbReference type="PIRNR" id="PIRNR001084"/>
    </source>
</evidence>
<accession>A0A328UA12</accession>
<dbReference type="Gene3D" id="3.40.50.880">
    <property type="match status" value="1"/>
</dbReference>
<dbReference type="SUPFAM" id="SSF52317">
    <property type="entry name" value="Class I glutamine amidotransferase-like"/>
    <property type="match status" value="1"/>
</dbReference>
<dbReference type="SUPFAM" id="SSF51445">
    <property type="entry name" value="(Trans)glycosidases"/>
    <property type="match status" value="1"/>
</dbReference>
<dbReference type="RefSeq" id="WP_112333449.1">
    <property type="nucleotide sequence ID" value="NZ_QLYR01000010.1"/>
</dbReference>
<evidence type="ECO:0000256" key="2">
    <source>
        <dbReference type="ARBA" id="ARBA00005940"/>
    </source>
</evidence>
<dbReference type="CDD" id="cd03143">
    <property type="entry name" value="A4_beta-galactosidase_middle_domain"/>
    <property type="match status" value="1"/>
</dbReference>
<proteinExistence type="inferred from homology"/>
<dbReference type="InterPro" id="IPR013780">
    <property type="entry name" value="Glyco_hydro_b"/>
</dbReference>
<comment type="similarity">
    <text evidence="2 8">Belongs to the glycosyl hydrolase 42 family.</text>
</comment>
<gene>
    <name evidence="13" type="ORF">DPQ25_12165</name>
</gene>
<evidence type="ECO:0000256" key="5">
    <source>
        <dbReference type="ARBA" id="ARBA00022801"/>
    </source>
</evidence>
<reference evidence="13 14" key="1">
    <citation type="submission" date="2018-06" db="EMBL/GenBank/DDBJ databases">
        <title>Noncontiguous genome sequence of Ruminococcaceae bacterium ASD2818.</title>
        <authorList>
            <person name="Chaplin A.V."/>
            <person name="Sokolova S.R."/>
            <person name="Kochetkova T.O."/>
            <person name="Goltsov A.Y."/>
            <person name="Trofimov D.Y."/>
            <person name="Efimov B.A."/>
        </authorList>
    </citation>
    <scope>NUCLEOTIDE SEQUENCE [LARGE SCALE GENOMIC DNA]</scope>
    <source>
        <strain evidence="13 14">ASD2818</strain>
    </source>
</reference>
<dbReference type="GO" id="GO:0046872">
    <property type="term" value="F:metal ion binding"/>
    <property type="evidence" value="ECO:0007669"/>
    <property type="project" value="UniProtKB-KW"/>
</dbReference>
<keyword evidence="4" id="KW-0479">Metal-binding</keyword>
<feature type="domain" description="Glycoside hydrolase family 42 N-terminal" evidence="11">
    <location>
        <begin position="15"/>
        <end position="394"/>
    </location>
</feature>
<dbReference type="GO" id="GO:0004565">
    <property type="term" value="F:beta-galactosidase activity"/>
    <property type="evidence" value="ECO:0007669"/>
    <property type="project" value="UniProtKB-EC"/>
</dbReference>